<sequence>MRHRVIAMLIVGIAAAAITLPVRSQSTTPPAGDASLRAVPGGRVSAYPEQPQAAKDPDCLKPTGSAVQTQGGHCMPVNGKTYTKEQLDRTGEKNLGPALQKLDPSITTRGR</sequence>
<accession>A0A4R0YY49</accession>
<feature type="compositionally biased region" description="Basic and acidic residues" evidence="1">
    <location>
        <begin position="82"/>
        <end position="92"/>
    </location>
</feature>
<evidence type="ECO:0000313" key="3">
    <source>
        <dbReference type="EMBL" id="TCI12234.1"/>
    </source>
</evidence>
<evidence type="ECO:0000256" key="1">
    <source>
        <dbReference type="SAM" id="MobiDB-lite"/>
    </source>
</evidence>
<protein>
    <submittedName>
        <fullName evidence="3">Uncharacterized protein</fullName>
    </submittedName>
</protein>
<evidence type="ECO:0000313" key="4">
    <source>
        <dbReference type="Proteomes" id="UP000291822"/>
    </source>
</evidence>
<dbReference type="AlphaFoldDB" id="A0A4R0YY49"/>
<feature type="region of interest" description="Disordered" evidence="1">
    <location>
        <begin position="22"/>
        <end position="111"/>
    </location>
</feature>
<feature type="chain" id="PRO_5020829758" evidence="2">
    <location>
        <begin position="25"/>
        <end position="111"/>
    </location>
</feature>
<name>A0A4R0YY49_9GAMM</name>
<evidence type="ECO:0000256" key="2">
    <source>
        <dbReference type="SAM" id="SignalP"/>
    </source>
</evidence>
<dbReference type="Proteomes" id="UP000291822">
    <property type="component" value="Unassembled WGS sequence"/>
</dbReference>
<keyword evidence="4" id="KW-1185">Reference proteome</keyword>
<proteinExistence type="predicted"/>
<keyword evidence="2" id="KW-0732">Signal</keyword>
<feature type="signal peptide" evidence="2">
    <location>
        <begin position="1"/>
        <end position="24"/>
    </location>
</feature>
<comment type="caution">
    <text evidence="3">The sequence shown here is derived from an EMBL/GenBank/DDBJ whole genome shotgun (WGS) entry which is preliminary data.</text>
</comment>
<reference evidence="3 4" key="1">
    <citation type="submission" date="2019-02" db="EMBL/GenBank/DDBJ databases">
        <title>Dyella amyloliquefaciens sp. nov., isolated from forest soil.</title>
        <authorList>
            <person name="Gao Z.-H."/>
            <person name="Qiu L.-H."/>
        </authorList>
    </citation>
    <scope>NUCLEOTIDE SEQUENCE [LARGE SCALE GENOMIC DNA]</scope>
    <source>
        <strain evidence="3 4">KACC 12747</strain>
    </source>
</reference>
<dbReference type="RefSeq" id="WP_131150984.1">
    <property type="nucleotide sequence ID" value="NZ_SJTG01000001.1"/>
</dbReference>
<dbReference type="EMBL" id="SJTG01000001">
    <property type="protein sequence ID" value="TCI12234.1"/>
    <property type="molecule type" value="Genomic_DNA"/>
</dbReference>
<organism evidence="3 4">
    <name type="scientific">Dyella soli</name>
    <dbReference type="NCBI Taxonomy" id="522319"/>
    <lineage>
        <taxon>Bacteria</taxon>
        <taxon>Pseudomonadati</taxon>
        <taxon>Pseudomonadota</taxon>
        <taxon>Gammaproteobacteria</taxon>
        <taxon>Lysobacterales</taxon>
        <taxon>Rhodanobacteraceae</taxon>
        <taxon>Dyella</taxon>
    </lineage>
</organism>
<gene>
    <name evidence="3" type="ORF">EZM97_02420</name>
</gene>